<keyword evidence="8" id="KW-1185">Reference proteome</keyword>
<gene>
    <name evidence="7" type="ORF">LTR77_000257</name>
</gene>
<dbReference type="PRINTS" id="PR00463">
    <property type="entry name" value="EP450I"/>
</dbReference>
<protein>
    <recommendedName>
        <fullName evidence="9">Cytochrome P450</fullName>
    </recommendedName>
</protein>
<dbReference type="GO" id="GO:0016705">
    <property type="term" value="F:oxidoreductase activity, acting on paired donors, with incorporation or reduction of molecular oxygen"/>
    <property type="evidence" value="ECO:0007669"/>
    <property type="project" value="InterPro"/>
</dbReference>
<dbReference type="SUPFAM" id="SSF48264">
    <property type="entry name" value="Cytochrome P450"/>
    <property type="match status" value="1"/>
</dbReference>
<evidence type="ECO:0000256" key="3">
    <source>
        <dbReference type="ARBA" id="ARBA00023002"/>
    </source>
</evidence>
<keyword evidence="4 6" id="KW-0408">Iron</keyword>
<comment type="cofactor">
    <cofactor evidence="6">
        <name>heme</name>
        <dbReference type="ChEBI" id="CHEBI:30413"/>
    </cofactor>
</comment>
<organism evidence="7 8">
    <name type="scientific">Saxophila tyrrhenica</name>
    <dbReference type="NCBI Taxonomy" id="1690608"/>
    <lineage>
        <taxon>Eukaryota</taxon>
        <taxon>Fungi</taxon>
        <taxon>Dikarya</taxon>
        <taxon>Ascomycota</taxon>
        <taxon>Pezizomycotina</taxon>
        <taxon>Dothideomycetes</taxon>
        <taxon>Dothideomycetidae</taxon>
        <taxon>Mycosphaerellales</taxon>
        <taxon>Extremaceae</taxon>
        <taxon>Saxophila</taxon>
    </lineage>
</organism>
<reference evidence="7 8" key="1">
    <citation type="submission" date="2023-08" db="EMBL/GenBank/DDBJ databases">
        <title>Black Yeasts Isolated from many extreme environments.</title>
        <authorList>
            <person name="Coleine C."/>
            <person name="Stajich J.E."/>
            <person name="Selbmann L."/>
        </authorList>
    </citation>
    <scope>NUCLEOTIDE SEQUENCE [LARGE SCALE GENOMIC DNA]</scope>
    <source>
        <strain evidence="7 8">CCFEE 5935</strain>
    </source>
</reference>
<dbReference type="Pfam" id="PF00067">
    <property type="entry name" value="p450"/>
    <property type="match status" value="1"/>
</dbReference>
<evidence type="ECO:0000313" key="7">
    <source>
        <dbReference type="EMBL" id="KAK5175120.1"/>
    </source>
</evidence>
<evidence type="ECO:0008006" key="9">
    <source>
        <dbReference type="Google" id="ProtNLM"/>
    </source>
</evidence>
<feature type="binding site" description="axial binding residue" evidence="6">
    <location>
        <position position="393"/>
    </location>
    <ligand>
        <name>heme</name>
        <dbReference type="ChEBI" id="CHEBI:30413"/>
    </ligand>
    <ligandPart>
        <name>Fe</name>
        <dbReference type="ChEBI" id="CHEBI:18248"/>
    </ligandPart>
</feature>
<evidence type="ECO:0000256" key="6">
    <source>
        <dbReference type="PIRSR" id="PIRSR602401-1"/>
    </source>
</evidence>
<keyword evidence="6" id="KW-0349">Heme</keyword>
<evidence type="ECO:0000256" key="5">
    <source>
        <dbReference type="ARBA" id="ARBA00023033"/>
    </source>
</evidence>
<dbReference type="GO" id="GO:0020037">
    <property type="term" value="F:heme binding"/>
    <property type="evidence" value="ECO:0007669"/>
    <property type="project" value="InterPro"/>
</dbReference>
<accession>A0AAV9PQS3</accession>
<evidence type="ECO:0000256" key="2">
    <source>
        <dbReference type="ARBA" id="ARBA00022723"/>
    </source>
</evidence>
<evidence type="ECO:0000256" key="4">
    <source>
        <dbReference type="ARBA" id="ARBA00023004"/>
    </source>
</evidence>
<dbReference type="EMBL" id="JAVRRT010000001">
    <property type="protein sequence ID" value="KAK5175120.1"/>
    <property type="molecule type" value="Genomic_DNA"/>
</dbReference>
<dbReference type="PANTHER" id="PTHR46300">
    <property type="entry name" value="P450, PUTATIVE (EUROFUNG)-RELATED-RELATED"/>
    <property type="match status" value="1"/>
</dbReference>
<keyword evidence="2 6" id="KW-0479">Metal-binding</keyword>
<dbReference type="RefSeq" id="XP_064663758.1">
    <property type="nucleotide sequence ID" value="XM_064797524.1"/>
</dbReference>
<dbReference type="InterPro" id="IPR050364">
    <property type="entry name" value="Cytochrome_P450_fung"/>
</dbReference>
<evidence type="ECO:0000313" key="8">
    <source>
        <dbReference type="Proteomes" id="UP001337655"/>
    </source>
</evidence>
<dbReference type="InterPro" id="IPR002401">
    <property type="entry name" value="Cyt_P450_E_grp-I"/>
</dbReference>
<keyword evidence="3" id="KW-0560">Oxidoreductase</keyword>
<dbReference type="InterPro" id="IPR001128">
    <property type="entry name" value="Cyt_P450"/>
</dbReference>
<dbReference type="Gene3D" id="1.10.630.10">
    <property type="entry name" value="Cytochrome P450"/>
    <property type="match status" value="1"/>
</dbReference>
<evidence type="ECO:0000256" key="1">
    <source>
        <dbReference type="ARBA" id="ARBA00010617"/>
    </source>
</evidence>
<dbReference type="GO" id="GO:0004497">
    <property type="term" value="F:monooxygenase activity"/>
    <property type="evidence" value="ECO:0007669"/>
    <property type="project" value="UniProtKB-KW"/>
</dbReference>
<sequence>MSFLKFHEWGAKYGDIIGLKIGQQNVVVLNHYKHVAELFDKRGANYADRPRTHITHDILFPEGLHLLFADYGPTWRFMRKAMMRLLNTKVVDTLLPIQTAESLVTMQALVRDPEEWYNHIQRYSTAVILASVFGLRGTSFDSPRVKDLYATVHELTNLTEMGSTPPIDIFPFLKLLPDFMSPWRTRAQNLRIEYRRVYNSLVDEGKENLQREDAPDCFLKRLLDDAPETGLSAEQITYVCGAFMEGGSDTTASAMLSFILAMAAHPHIQRKAQREVDSKCGLDKSPTAEDGMDLPYLRAIHDETLRWRPVAPGGIPHAAAQDDWYNGYFIPKGTILFANTWSIHRTDEFRDPDSFIPERFVDNTFGTEPSKVQGDDQSQRRVNYTFGAGRRVCSGMRMAANSLILNMAKVLWTFDLVPENKEKPINTDVTECYKSGILVFPKKFPVKFVPRSDARAMVIEREVQDVQPFLSNFKQ</sequence>
<dbReference type="PRINTS" id="PR00385">
    <property type="entry name" value="P450"/>
</dbReference>
<dbReference type="GO" id="GO:0005506">
    <property type="term" value="F:iron ion binding"/>
    <property type="evidence" value="ECO:0007669"/>
    <property type="project" value="InterPro"/>
</dbReference>
<name>A0AAV9PQS3_9PEZI</name>
<dbReference type="InterPro" id="IPR036396">
    <property type="entry name" value="Cyt_P450_sf"/>
</dbReference>
<dbReference type="AlphaFoldDB" id="A0AAV9PQS3"/>
<dbReference type="PANTHER" id="PTHR46300:SF2">
    <property type="entry name" value="CYTOCHROME P450 MONOOXYGENASE ALNH-RELATED"/>
    <property type="match status" value="1"/>
</dbReference>
<dbReference type="GeneID" id="89921608"/>
<dbReference type="Proteomes" id="UP001337655">
    <property type="component" value="Unassembled WGS sequence"/>
</dbReference>
<dbReference type="CDD" id="cd11065">
    <property type="entry name" value="CYP64-like"/>
    <property type="match status" value="1"/>
</dbReference>
<proteinExistence type="inferred from homology"/>
<comment type="caution">
    <text evidence="7">The sequence shown here is derived from an EMBL/GenBank/DDBJ whole genome shotgun (WGS) entry which is preliminary data.</text>
</comment>
<keyword evidence="5" id="KW-0503">Monooxygenase</keyword>
<comment type="similarity">
    <text evidence="1">Belongs to the cytochrome P450 family.</text>
</comment>